<gene>
    <name evidence="1" type="ORF">KPL71_025235</name>
</gene>
<evidence type="ECO:0000313" key="1">
    <source>
        <dbReference type="EMBL" id="KAH9677005.1"/>
    </source>
</evidence>
<sequence>MANKISGQGTTRCTETPRPPGRSCITKILAEFADIPVSGVARHVSHSNAAIPIGLSPCLFLLSVWLQFLISFSIPPHNNKLRTERDIHSHSHSPFPLSSDLHAIRSDQEQFARMVVSFKYWDDCIEAEDLKEMWKEVEVSTEWIDAGEDRGQKVHLSRDPDGQPYLTQTEMRIAHDYIKKCVIMHTVFICSDSPDNQGKLLFLGEIFKFDNLILSLQDMICAIAELESDRQLLAVRYDKKSKEAKVGLMQITHKNAVWLFSEMGYRLYDVEQNPDLLFRPLVSIYFGAAYLKWLSTFQDKKFFDDGPSPANASGAPPPVHAGASESSGTEYWDSITTPEDMEQMWAHPDVVKEWTRSGEKRGKVRFSHDAKKRSYLSRVELKAVAEIILSKYFSTKGVKPTYLCAIAEMVSMRFVNGVSPRIGLMGIDYSTAFWIYMELGYRAYKVDSADDLTKPFVSMYFGAAYLSYLSEYEGKERTPQFVVQAYLEGPKNVNLQETGPSWLKFEQALGNYEATKRIYYYYKRLMKCVNAFLTRMRDGVSRQLGKDFGILPEFW</sequence>
<dbReference type="Proteomes" id="UP000829398">
    <property type="component" value="Chromosome 9"/>
</dbReference>
<evidence type="ECO:0000313" key="2">
    <source>
        <dbReference type="Proteomes" id="UP000829398"/>
    </source>
</evidence>
<reference evidence="2" key="1">
    <citation type="journal article" date="2023" name="Hortic. Res.">
        <title>A chromosome-level phased genome enabling allele-level studies in sweet orange: a case study on citrus Huanglongbing tolerance.</title>
        <authorList>
            <person name="Wu B."/>
            <person name="Yu Q."/>
            <person name="Deng Z."/>
            <person name="Duan Y."/>
            <person name="Luo F."/>
            <person name="Gmitter F. Jr."/>
        </authorList>
    </citation>
    <scope>NUCLEOTIDE SEQUENCE [LARGE SCALE GENOMIC DNA]</scope>
    <source>
        <strain evidence="2">cv. Valencia</strain>
    </source>
</reference>
<dbReference type="EMBL" id="CM039178">
    <property type="protein sequence ID" value="KAH9677005.1"/>
    <property type="molecule type" value="Genomic_DNA"/>
</dbReference>
<name>A0ACB8HQE6_CITSI</name>
<protein>
    <submittedName>
        <fullName evidence="1">Transglycosylase</fullName>
    </submittedName>
</protein>
<proteinExistence type="predicted"/>
<keyword evidence="2" id="KW-1185">Reference proteome</keyword>
<organism evidence="1 2">
    <name type="scientific">Citrus sinensis</name>
    <name type="common">Sweet orange</name>
    <name type="synonym">Citrus aurantium var. sinensis</name>
    <dbReference type="NCBI Taxonomy" id="2711"/>
    <lineage>
        <taxon>Eukaryota</taxon>
        <taxon>Viridiplantae</taxon>
        <taxon>Streptophyta</taxon>
        <taxon>Embryophyta</taxon>
        <taxon>Tracheophyta</taxon>
        <taxon>Spermatophyta</taxon>
        <taxon>Magnoliopsida</taxon>
        <taxon>eudicotyledons</taxon>
        <taxon>Gunneridae</taxon>
        <taxon>Pentapetalae</taxon>
        <taxon>rosids</taxon>
        <taxon>malvids</taxon>
        <taxon>Sapindales</taxon>
        <taxon>Rutaceae</taxon>
        <taxon>Aurantioideae</taxon>
        <taxon>Citrus</taxon>
    </lineage>
</organism>
<accession>A0ACB8HQE6</accession>
<comment type="caution">
    <text evidence="1">The sequence shown here is derived from an EMBL/GenBank/DDBJ whole genome shotgun (WGS) entry which is preliminary data.</text>
</comment>